<dbReference type="InterPro" id="IPR036909">
    <property type="entry name" value="Cyt_c-like_dom_sf"/>
</dbReference>
<dbReference type="InterPro" id="IPR006558">
    <property type="entry name" value="LamG-like"/>
</dbReference>
<protein>
    <submittedName>
        <fullName evidence="8">Planctomycete cytochrome C</fullName>
    </submittedName>
</protein>
<dbReference type="Pfam" id="PF07587">
    <property type="entry name" value="PSD1"/>
    <property type="match status" value="1"/>
</dbReference>
<dbReference type="GO" id="GO:0046872">
    <property type="term" value="F:metal ion binding"/>
    <property type="evidence" value="ECO:0007669"/>
    <property type="project" value="UniProtKB-KW"/>
</dbReference>
<keyword evidence="9" id="KW-1185">Reference proteome</keyword>
<keyword evidence="3" id="KW-0732">Signal</keyword>
<feature type="domain" description="Cytochrome c" evidence="7">
    <location>
        <begin position="596"/>
        <end position="689"/>
    </location>
</feature>
<dbReference type="InterPro" id="IPR022655">
    <property type="entry name" value="DUF1553"/>
</dbReference>
<dbReference type="EMBL" id="CP036272">
    <property type="protein sequence ID" value="QDT60979.1"/>
    <property type="molecule type" value="Genomic_DNA"/>
</dbReference>
<dbReference type="PANTHER" id="PTHR35889:SF3">
    <property type="entry name" value="F-BOX DOMAIN-CONTAINING PROTEIN"/>
    <property type="match status" value="1"/>
</dbReference>
<evidence type="ECO:0000256" key="5">
    <source>
        <dbReference type="ARBA" id="ARBA00023157"/>
    </source>
</evidence>
<name>A0A517SXV9_9BACT</name>
<dbReference type="RefSeq" id="WP_145274479.1">
    <property type="nucleotide sequence ID" value="NZ_CP036272.1"/>
</dbReference>
<dbReference type="Proteomes" id="UP000315003">
    <property type="component" value="Chromosome"/>
</dbReference>
<dbReference type="InterPro" id="IPR009056">
    <property type="entry name" value="Cyt_c-like_dom"/>
</dbReference>
<keyword evidence="1 6" id="KW-0349">Heme</keyword>
<dbReference type="GO" id="GO:0009055">
    <property type="term" value="F:electron transfer activity"/>
    <property type="evidence" value="ECO:0007669"/>
    <property type="project" value="InterPro"/>
</dbReference>
<proteinExistence type="predicted"/>
<evidence type="ECO:0000256" key="2">
    <source>
        <dbReference type="ARBA" id="ARBA00022723"/>
    </source>
</evidence>
<dbReference type="InterPro" id="IPR011444">
    <property type="entry name" value="DUF1549"/>
</dbReference>
<dbReference type="OrthoDB" id="289126at2"/>
<organism evidence="8 9">
    <name type="scientific">Stieleria bergensis</name>
    <dbReference type="NCBI Taxonomy" id="2528025"/>
    <lineage>
        <taxon>Bacteria</taxon>
        <taxon>Pseudomonadati</taxon>
        <taxon>Planctomycetota</taxon>
        <taxon>Planctomycetia</taxon>
        <taxon>Pirellulales</taxon>
        <taxon>Pirellulaceae</taxon>
        <taxon>Stieleria</taxon>
    </lineage>
</organism>
<dbReference type="InterPro" id="IPR013320">
    <property type="entry name" value="ConA-like_dom_sf"/>
</dbReference>
<evidence type="ECO:0000259" key="7">
    <source>
        <dbReference type="PROSITE" id="PS51007"/>
    </source>
</evidence>
<dbReference type="GO" id="GO:0020037">
    <property type="term" value="F:heme binding"/>
    <property type="evidence" value="ECO:0007669"/>
    <property type="project" value="InterPro"/>
</dbReference>
<dbReference type="AlphaFoldDB" id="A0A517SXV9"/>
<keyword evidence="4 6" id="KW-0408">Iron</keyword>
<dbReference type="PROSITE" id="PS51007">
    <property type="entry name" value="CYTC"/>
    <property type="match status" value="1"/>
</dbReference>
<evidence type="ECO:0000256" key="1">
    <source>
        <dbReference type="ARBA" id="ARBA00022617"/>
    </source>
</evidence>
<dbReference type="Gene3D" id="1.10.760.10">
    <property type="entry name" value="Cytochrome c-like domain"/>
    <property type="match status" value="1"/>
</dbReference>
<dbReference type="Pfam" id="PF07583">
    <property type="entry name" value="PSCyt2"/>
    <property type="match status" value="1"/>
</dbReference>
<keyword evidence="5" id="KW-1015">Disulfide bond</keyword>
<dbReference type="SUPFAM" id="SSF49899">
    <property type="entry name" value="Concanavalin A-like lectins/glucanases"/>
    <property type="match status" value="1"/>
</dbReference>
<dbReference type="InterPro" id="IPR011429">
    <property type="entry name" value="Cyt_c_Planctomycete-type"/>
</dbReference>
<dbReference type="PANTHER" id="PTHR35889">
    <property type="entry name" value="CYCLOINULO-OLIGOSACCHARIDE FRUCTANOTRANSFERASE-RELATED"/>
    <property type="match status" value="1"/>
</dbReference>
<evidence type="ECO:0000256" key="3">
    <source>
        <dbReference type="ARBA" id="ARBA00022729"/>
    </source>
</evidence>
<sequence>MPLILLRTSGLRTVLLLLGLLFSSSELFGQQAPASNATAPLPADPTLHWDFETTDPQNYRVIGSVNLDADGPRGPLHTRHSSTNRAVSFSAQGYLEVKDPGPDSRYDFSTGDNITIEAWVRPSNTGNGQQQYIIGKGRSGKAAFQANNQNWALRIVKTAGTIRLSFLFASRDAAGNSSWHRWVSDLGFPPASGWHHLAVTYSFGSAKSITGWIDGIETTGTWDMAGATDRAPIVDNDSIYIGSSQNGNTGNSFLGTVDEIRLHRARFTTEQALARFDREGGSIIVKPEPPRMPEIQLPDPQRVQFSIHQGLDSHEQWPFNEQSVPAPTATWSSTELLLPRLPQAYDSWGIRNAWQAPVMLRAAADVELPAGEYRILLRARQLGRLWVNGQQVTDTTVNKRRRINLEPIVPIPKPSVPDARVTPFAQQDAVGTFTIEAADTDTSGTSTARVVLELMVGGKQQRTETGEVCVAIASMNQPWFDVLRPANQPVLPLSNAQVIPALQAIETQLTEFDDDRRRNQYASSQDSYWQDRHQFARQVVDSRRQLAADSAPPTFAQWSEHQSQTPLSLHPIDRLITEKINRFQSASTSSTKSAVTDDAASAAFYQTIFPILENKCNRCHGTKAKGGLRLDQRAAALKGGESEVPAIVPGHPEQSELLIQIKDGAMPPESESLNQQEVAILETWIRQGAKWPRQPLVNVTLPEKPLPVIDDAAFLRRACIDILGLPPTAEALQDFVADQDPDKRHRVIDRLLASPGFADNWISVWLDLLAENPTLLNQSLNSTGPFRWFLYDALKDNKGLDRMVSELIMMRGNAAQGGSAGFAMAAENDSPMAAKAHILASSFLGVDLQCARCHDSPFHRTTQADLFSLAAMLARKPITPPDSSRVPDAFFQSLGQRKPLIEVTLAPGVAVQPTWSLEEQTLVDDSVLNGMKLRDPTDSRERLAALITSPQNDRFAKVIANQVWQRLIGIGIVEPINDWEGNAASHPELLAWLADELVANHYDLRHLVRVIMNSRVYQQQPLDTVDELPPEQRFFAGPAARRMTAEQIVDSLFAVTGQSMDVEELTFVHDGVHPLKNRLTLGTPTRAWMFASLNNERDRPSLSLPRAQVIADVLLAFGWKGSRQMPVVSRESEPNVLQPGILANGVLSQNLTRAAAGSSLADLAVNSESPQQLIQQLYTTLLSRPPSPEEESRFVNILSTHFADRLVPREKVRWPVPERALPQVTWTNHLVPQANEIQLEVDARVRRGPAPDPRLTTEWREVYEDFVWSLINSPEFVWVP</sequence>
<evidence type="ECO:0000256" key="4">
    <source>
        <dbReference type="ARBA" id="ARBA00023004"/>
    </source>
</evidence>
<dbReference type="Gene3D" id="2.60.120.200">
    <property type="match status" value="1"/>
</dbReference>
<gene>
    <name evidence="8" type="ORF">SV7mr_35090</name>
</gene>
<evidence type="ECO:0000256" key="6">
    <source>
        <dbReference type="PROSITE-ProRule" id="PRU00433"/>
    </source>
</evidence>
<dbReference type="SUPFAM" id="SSF46626">
    <property type="entry name" value="Cytochrome c"/>
    <property type="match status" value="1"/>
</dbReference>
<dbReference type="Pfam" id="PF13385">
    <property type="entry name" value="Laminin_G_3"/>
    <property type="match status" value="1"/>
</dbReference>
<dbReference type="SMART" id="SM00560">
    <property type="entry name" value="LamGL"/>
    <property type="match status" value="1"/>
</dbReference>
<keyword evidence="2 6" id="KW-0479">Metal-binding</keyword>
<evidence type="ECO:0000313" key="9">
    <source>
        <dbReference type="Proteomes" id="UP000315003"/>
    </source>
</evidence>
<accession>A0A517SXV9</accession>
<evidence type="ECO:0000313" key="8">
    <source>
        <dbReference type="EMBL" id="QDT60979.1"/>
    </source>
</evidence>
<reference evidence="8 9" key="1">
    <citation type="submission" date="2019-02" db="EMBL/GenBank/DDBJ databases">
        <title>Deep-cultivation of Planctomycetes and their phenomic and genomic characterization uncovers novel biology.</title>
        <authorList>
            <person name="Wiegand S."/>
            <person name="Jogler M."/>
            <person name="Boedeker C."/>
            <person name="Pinto D."/>
            <person name="Vollmers J."/>
            <person name="Rivas-Marin E."/>
            <person name="Kohn T."/>
            <person name="Peeters S.H."/>
            <person name="Heuer A."/>
            <person name="Rast P."/>
            <person name="Oberbeckmann S."/>
            <person name="Bunk B."/>
            <person name="Jeske O."/>
            <person name="Meyerdierks A."/>
            <person name="Storesund J.E."/>
            <person name="Kallscheuer N."/>
            <person name="Luecker S."/>
            <person name="Lage O.M."/>
            <person name="Pohl T."/>
            <person name="Merkel B.J."/>
            <person name="Hornburger P."/>
            <person name="Mueller R.-W."/>
            <person name="Bruemmer F."/>
            <person name="Labrenz M."/>
            <person name="Spormann A.M."/>
            <person name="Op den Camp H."/>
            <person name="Overmann J."/>
            <person name="Amann R."/>
            <person name="Jetten M.S.M."/>
            <person name="Mascher T."/>
            <person name="Medema M.H."/>
            <person name="Devos D.P."/>
            <person name="Kaster A.-K."/>
            <person name="Ovreas L."/>
            <person name="Rohde M."/>
            <person name="Galperin M.Y."/>
            <person name="Jogler C."/>
        </authorList>
    </citation>
    <scope>NUCLEOTIDE SEQUENCE [LARGE SCALE GENOMIC DNA]</scope>
    <source>
        <strain evidence="8 9">SV_7m_r</strain>
    </source>
</reference>
<dbReference type="Pfam" id="PF07635">
    <property type="entry name" value="PSCyt1"/>
    <property type="match status" value="1"/>
</dbReference>